<dbReference type="NCBIfam" id="NF038048">
    <property type="entry name" value="DIP1984_fam"/>
    <property type="match status" value="1"/>
</dbReference>
<proteinExistence type="predicted"/>
<organism evidence="1 2">
    <name type="scientific">Campylobacter suis</name>
    <dbReference type="NCBI Taxonomy" id="2790657"/>
    <lineage>
        <taxon>Bacteria</taxon>
        <taxon>Pseudomonadati</taxon>
        <taxon>Campylobacterota</taxon>
        <taxon>Epsilonproteobacteria</taxon>
        <taxon>Campylobacterales</taxon>
        <taxon>Campylobacteraceae</taxon>
        <taxon>Campylobacter</taxon>
    </lineage>
</organism>
<sequence>MKLAQALILRGDLQIKISELSRRLSQNATIQEGEKPAEEPATLLAELESCLNEFESVVARINLTNAKSIINGTSLTQMLAQKERLSREISILNDFIADASSLTNRSTKTEIKIQSSADVKTLRARSNELSRKLRELDMLIQESNWSIELA</sequence>
<dbReference type="RefSeq" id="WP_230057513.1">
    <property type="nucleotide sequence ID" value="NZ_CAJHOE010000009.1"/>
</dbReference>
<reference evidence="1 2" key="1">
    <citation type="submission" date="2020-11" db="EMBL/GenBank/DDBJ databases">
        <authorList>
            <person name="Peeters C."/>
        </authorList>
    </citation>
    <scope>NUCLEOTIDE SEQUENCE [LARGE SCALE GENOMIC DNA]</scope>
    <source>
        <strain evidence="1 2">LMG 8286</strain>
    </source>
</reference>
<dbReference type="Proteomes" id="UP000789359">
    <property type="component" value="Unassembled WGS sequence"/>
</dbReference>
<dbReference type="InterPro" id="IPR047741">
    <property type="entry name" value="DIP1984-like"/>
</dbReference>
<evidence type="ECO:0008006" key="3">
    <source>
        <dbReference type="Google" id="ProtNLM"/>
    </source>
</evidence>
<keyword evidence="2" id="KW-1185">Reference proteome</keyword>
<dbReference type="EMBL" id="CAJHOE010000009">
    <property type="protein sequence ID" value="CAD7289400.1"/>
    <property type="molecule type" value="Genomic_DNA"/>
</dbReference>
<name>A0ABM8Q8U3_9BACT</name>
<evidence type="ECO:0000313" key="1">
    <source>
        <dbReference type="EMBL" id="CAD7289400.1"/>
    </source>
</evidence>
<comment type="caution">
    <text evidence="1">The sequence shown here is derived from an EMBL/GenBank/DDBJ whole genome shotgun (WGS) entry which is preliminary data.</text>
</comment>
<dbReference type="Gene3D" id="6.10.320.10">
    <property type="match status" value="1"/>
</dbReference>
<dbReference type="Pfam" id="PF20935">
    <property type="entry name" value="DUF6847"/>
    <property type="match status" value="1"/>
</dbReference>
<protein>
    <recommendedName>
        <fullName evidence="3">Septicolysin</fullName>
    </recommendedName>
</protein>
<dbReference type="CDD" id="cd12208">
    <property type="entry name" value="DIP1984-like"/>
    <property type="match status" value="1"/>
</dbReference>
<evidence type="ECO:0000313" key="2">
    <source>
        <dbReference type="Proteomes" id="UP000789359"/>
    </source>
</evidence>
<gene>
    <name evidence="1" type="ORF">LMG8286_01782</name>
</gene>
<accession>A0ABM8Q8U3</accession>